<evidence type="ECO:0000259" key="2">
    <source>
        <dbReference type="Pfam" id="PF13926"/>
    </source>
</evidence>
<dbReference type="Proteomes" id="UP001140091">
    <property type="component" value="Unassembled WGS sequence"/>
</dbReference>
<evidence type="ECO:0000313" key="3">
    <source>
        <dbReference type="EMBL" id="KAJ2931340.1"/>
    </source>
</evidence>
<feature type="compositionally biased region" description="Basic residues" evidence="1">
    <location>
        <begin position="111"/>
        <end position="122"/>
    </location>
</feature>
<feature type="compositionally biased region" description="Acidic residues" evidence="1">
    <location>
        <begin position="133"/>
        <end position="143"/>
    </location>
</feature>
<dbReference type="InterPro" id="IPR025451">
    <property type="entry name" value="DUF4211"/>
</dbReference>
<reference evidence="3" key="1">
    <citation type="submission" date="2022-06" db="EMBL/GenBank/DDBJ databases">
        <title>Genome Sequence of Candolleomyces eurysporus.</title>
        <authorList>
            <person name="Buettner E."/>
        </authorList>
    </citation>
    <scope>NUCLEOTIDE SEQUENCE</scope>
    <source>
        <strain evidence="3">VTCC 930004</strain>
    </source>
</reference>
<feature type="region of interest" description="Disordered" evidence="1">
    <location>
        <begin position="1"/>
        <end position="229"/>
    </location>
</feature>
<name>A0A9W8MGP9_9AGAR</name>
<keyword evidence="4" id="KW-1185">Reference proteome</keyword>
<gene>
    <name evidence="3" type="ORF">H1R20_g5742</name>
</gene>
<feature type="compositionally biased region" description="Basic and acidic residues" evidence="1">
    <location>
        <begin position="24"/>
        <end position="35"/>
    </location>
</feature>
<feature type="compositionally biased region" description="Pro residues" evidence="1">
    <location>
        <begin position="1"/>
        <end position="10"/>
    </location>
</feature>
<feature type="compositionally biased region" description="Basic and acidic residues" evidence="1">
    <location>
        <begin position="184"/>
        <end position="193"/>
    </location>
</feature>
<feature type="non-terminal residue" evidence="3">
    <location>
        <position position="1"/>
    </location>
</feature>
<dbReference type="PANTHER" id="PTHR14689">
    <property type="entry name" value="PHORBOL-ESTER_DAG-TYPE DOMAIN-CONTAINING PROTEIN"/>
    <property type="match status" value="1"/>
</dbReference>
<dbReference type="PANTHER" id="PTHR14689:SF0">
    <property type="entry name" value="COILED-COIL DOMAIN-CONTAINING PROTEIN 82"/>
    <property type="match status" value="1"/>
</dbReference>
<feature type="domain" description="DUF4211" evidence="2">
    <location>
        <begin position="228"/>
        <end position="362"/>
    </location>
</feature>
<dbReference type="EMBL" id="JANBPK010000808">
    <property type="protein sequence ID" value="KAJ2931340.1"/>
    <property type="molecule type" value="Genomic_DNA"/>
</dbReference>
<evidence type="ECO:0000256" key="1">
    <source>
        <dbReference type="SAM" id="MobiDB-lite"/>
    </source>
</evidence>
<comment type="caution">
    <text evidence="3">The sequence shown here is derived from an EMBL/GenBank/DDBJ whole genome shotgun (WGS) entry which is preliminary data.</text>
</comment>
<evidence type="ECO:0000313" key="4">
    <source>
        <dbReference type="Proteomes" id="UP001140091"/>
    </source>
</evidence>
<protein>
    <recommendedName>
        <fullName evidence="2">DUF4211 domain-containing protein</fullName>
    </recommendedName>
</protein>
<proteinExistence type="predicted"/>
<dbReference type="GO" id="GO:0005634">
    <property type="term" value="C:nucleus"/>
    <property type="evidence" value="ECO:0007669"/>
    <property type="project" value="TreeGrafter"/>
</dbReference>
<accession>A0A9W8MGP9</accession>
<feature type="compositionally biased region" description="Low complexity" evidence="1">
    <location>
        <begin position="36"/>
        <end position="45"/>
    </location>
</feature>
<dbReference type="OrthoDB" id="21499at2759"/>
<organism evidence="3 4">
    <name type="scientific">Candolleomyces eurysporus</name>
    <dbReference type="NCBI Taxonomy" id="2828524"/>
    <lineage>
        <taxon>Eukaryota</taxon>
        <taxon>Fungi</taxon>
        <taxon>Dikarya</taxon>
        <taxon>Basidiomycota</taxon>
        <taxon>Agaricomycotina</taxon>
        <taxon>Agaricomycetes</taxon>
        <taxon>Agaricomycetidae</taxon>
        <taxon>Agaricales</taxon>
        <taxon>Agaricineae</taxon>
        <taxon>Psathyrellaceae</taxon>
        <taxon>Candolleomyces</taxon>
    </lineage>
</organism>
<feature type="compositionally biased region" description="Acidic residues" evidence="1">
    <location>
        <begin position="211"/>
        <end position="229"/>
    </location>
</feature>
<dbReference type="AlphaFoldDB" id="A0A9W8MGP9"/>
<dbReference type="Pfam" id="PF13926">
    <property type="entry name" value="DUF4211"/>
    <property type="match status" value="1"/>
</dbReference>
<sequence length="493" mass="56875">MRKYKQPPPTLTFNVSDDDDSSEDINHIKLERPEPIEISDSSASDSESESSEAEQAPIPSPQKRSQKLQNYESESEEEENQRTTRAQASSSKRRLQQVEDSEEDSEGGTVPKRRRLTRLRKAPVKEDAGSNSEDVDDLDEEYILESRFRERGKKTAFQKNLEKLKRRKQKQPLPSSDGEDNDSASDRDEDTPVKVRPFKGARPGSLFGSDKDEDEDGSSSEKDEDEDDFIVEDDPLAAPLLPAQFSMETHQDLSHQFKKVFQFFVHVAVQPSKKRRKFMETNMDEEEYFSVPLAVTRRKLDGLRDSLVASSVWRPQFKKALETYPEFTLNSLDFAVPECDACHLGRRISTMCGSLSGKPYDRMGFRRLKKKRGSDSDSEEEEEALKKEFNLGRFCARRTQVYHEFCHWEYDLFSAIDREIEELRTMEENKRGKKFYRVAYAGGTKPPDDLTDADGLCEWLDERQIIDIEWKKVKAMMESARHLELEGKKGDLD</sequence>